<dbReference type="Proteomes" id="UP000274578">
    <property type="component" value="Chromosome 1"/>
</dbReference>
<gene>
    <name evidence="1" type="ORF">NCTC13071_00854</name>
</gene>
<dbReference type="EMBL" id="LR134384">
    <property type="protein sequence ID" value="VEH14868.1"/>
    <property type="molecule type" value="Genomic_DNA"/>
</dbReference>
<dbReference type="KEGG" id="poc:NCTC13071_00854"/>
<proteinExistence type="predicted"/>
<dbReference type="AlphaFoldDB" id="A0A448L4H7"/>
<reference evidence="1 2" key="1">
    <citation type="submission" date="2018-12" db="EMBL/GenBank/DDBJ databases">
        <authorList>
            <consortium name="Pathogen Informatics"/>
        </authorList>
    </citation>
    <scope>NUCLEOTIDE SEQUENCE [LARGE SCALE GENOMIC DNA]</scope>
    <source>
        <strain evidence="1 2">NCTC13071</strain>
    </source>
</reference>
<evidence type="ECO:0000313" key="1">
    <source>
        <dbReference type="EMBL" id="VEH14868.1"/>
    </source>
</evidence>
<evidence type="ECO:0000313" key="2">
    <source>
        <dbReference type="Proteomes" id="UP000274578"/>
    </source>
</evidence>
<accession>A0A448L4H7</accession>
<sequence>MIVFPHLKILFNLCSYSFYFMRYMQKLEG</sequence>
<organism evidence="1 2">
    <name type="scientific">Segatella oris</name>
    <dbReference type="NCBI Taxonomy" id="28135"/>
    <lineage>
        <taxon>Bacteria</taxon>
        <taxon>Pseudomonadati</taxon>
        <taxon>Bacteroidota</taxon>
        <taxon>Bacteroidia</taxon>
        <taxon>Bacteroidales</taxon>
        <taxon>Prevotellaceae</taxon>
        <taxon>Segatella</taxon>
    </lineage>
</organism>
<name>A0A448L4H7_9BACT</name>
<protein>
    <submittedName>
        <fullName evidence="1">Uncharacterized protein</fullName>
    </submittedName>
</protein>